<name>A0A9Q0J916_9ROSI</name>
<dbReference type="OrthoDB" id="410058at2759"/>
<protein>
    <submittedName>
        <fullName evidence="2">Zn finger-containing GTPase- Activating Protein for ARF</fullName>
    </submittedName>
</protein>
<dbReference type="AlphaFoldDB" id="A0A9Q0J916"/>
<organism evidence="2 3">
    <name type="scientific">Turnera subulata</name>
    <dbReference type="NCBI Taxonomy" id="218843"/>
    <lineage>
        <taxon>Eukaryota</taxon>
        <taxon>Viridiplantae</taxon>
        <taxon>Streptophyta</taxon>
        <taxon>Embryophyta</taxon>
        <taxon>Tracheophyta</taxon>
        <taxon>Spermatophyta</taxon>
        <taxon>Magnoliopsida</taxon>
        <taxon>eudicotyledons</taxon>
        <taxon>Gunneridae</taxon>
        <taxon>Pentapetalae</taxon>
        <taxon>rosids</taxon>
        <taxon>fabids</taxon>
        <taxon>Malpighiales</taxon>
        <taxon>Passifloraceae</taxon>
        <taxon>Turnera</taxon>
    </lineage>
</organism>
<dbReference type="SUPFAM" id="SSF48208">
    <property type="entry name" value="Six-hairpin glycosidases"/>
    <property type="match status" value="1"/>
</dbReference>
<dbReference type="GO" id="GO:0009311">
    <property type="term" value="P:oligosaccharide metabolic process"/>
    <property type="evidence" value="ECO:0007669"/>
    <property type="project" value="InterPro"/>
</dbReference>
<evidence type="ECO:0000313" key="2">
    <source>
        <dbReference type="EMBL" id="KAJ4833911.1"/>
    </source>
</evidence>
<keyword evidence="3" id="KW-1185">Reference proteome</keyword>
<evidence type="ECO:0000313" key="3">
    <source>
        <dbReference type="Proteomes" id="UP001141552"/>
    </source>
</evidence>
<dbReference type="PANTHER" id="PTHR10412">
    <property type="entry name" value="MANNOSYL-OLIGOSACCHARIDE GLUCOSIDASE"/>
    <property type="match status" value="1"/>
</dbReference>
<comment type="caution">
    <text evidence="2">The sequence shown here is derived from an EMBL/GenBank/DDBJ whole genome shotgun (WGS) entry which is preliminary data.</text>
</comment>
<dbReference type="GO" id="GO:0005789">
    <property type="term" value="C:endoplasmic reticulum membrane"/>
    <property type="evidence" value="ECO:0007669"/>
    <property type="project" value="TreeGrafter"/>
</dbReference>
<dbReference type="Pfam" id="PF03200">
    <property type="entry name" value="Glyco_hydro_63"/>
    <property type="match status" value="1"/>
</dbReference>
<dbReference type="InterPro" id="IPR004888">
    <property type="entry name" value="Glycoside_hydrolase_63"/>
</dbReference>
<dbReference type="Proteomes" id="UP001141552">
    <property type="component" value="Unassembled WGS sequence"/>
</dbReference>
<dbReference type="InterPro" id="IPR012341">
    <property type="entry name" value="6hp_glycosidase-like_sf"/>
</dbReference>
<gene>
    <name evidence="2" type="primary">GCS1_2</name>
    <name evidence="2" type="ORF">Tsubulata_038647</name>
</gene>
<proteinExistence type="predicted"/>
<dbReference type="InterPro" id="IPR031335">
    <property type="entry name" value="Glyco_hydro_63_C"/>
</dbReference>
<reference evidence="2" key="1">
    <citation type="submission" date="2022-02" db="EMBL/GenBank/DDBJ databases">
        <authorList>
            <person name="Henning P.M."/>
            <person name="McCubbin A.G."/>
            <person name="Shore J.S."/>
        </authorList>
    </citation>
    <scope>NUCLEOTIDE SEQUENCE</scope>
    <source>
        <strain evidence="2">F60SS</strain>
        <tissue evidence="2">Leaves</tissue>
    </source>
</reference>
<reference evidence="2" key="2">
    <citation type="journal article" date="2023" name="Plants (Basel)">
        <title>Annotation of the Turnera subulata (Passifloraceae) Draft Genome Reveals the S-Locus Evolved after the Divergence of Turneroideae from Passifloroideae in a Stepwise Manner.</title>
        <authorList>
            <person name="Henning P.M."/>
            <person name="Roalson E.H."/>
            <person name="Mir W."/>
            <person name="McCubbin A.G."/>
            <person name="Shore J.S."/>
        </authorList>
    </citation>
    <scope>NUCLEOTIDE SEQUENCE</scope>
    <source>
        <strain evidence="2">F60SS</strain>
    </source>
</reference>
<dbReference type="InterPro" id="IPR008928">
    <property type="entry name" value="6-hairpin_glycosidase_sf"/>
</dbReference>
<sequence>MFLPVQLQPEDPSVGKVAIANMLGGIGYFHEQSEIGYRKNSDHKGMQAELFTAVPSKPFFPWGVLWDEGFHQLLIWRWDIRICLDIIGHWLDLINGDGWIPPQLSMVHKDVARHLTSGNPPSLFLAIRDIHDGMKRNIFSEIERNEIMDFLEQAFVHLDAWFKWFNTTQSGKQQSSYFWHGRNSTTILQLNPKTLSSGLDDYPRASHPNQAERHLDLRCWMFLASSCMHSIAQLFDNYSVPEKEYGSTANLLSNFELLNKMHRSKYGAYFDFGKDTEKVSLVWSEDKQEVIRNVSGGLRLGLVHHIGYVSLFPFMLKILPSDSWILGKQLDFISNRSILWSDYGIRSLAETSSLYMKRNTQHDTPYWRGPIWMNMNYMILSALYHYSKVDGPYRDRARVIYDGLRDNLIRNVVHNYHKTGFLWEYYDQRNGRGKGARMFTGWTSLVLLIMAEEYT</sequence>
<dbReference type="GO" id="GO:0004573">
    <property type="term" value="F:Glc3Man9GlcNAc2 oligosaccharide glucosidase activity"/>
    <property type="evidence" value="ECO:0007669"/>
    <property type="project" value="InterPro"/>
</dbReference>
<accession>A0A9Q0J916</accession>
<dbReference type="EMBL" id="JAKUCV010004824">
    <property type="protein sequence ID" value="KAJ4833911.1"/>
    <property type="molecule type" value="Genomic_DNA"/>
</dbReference>
<dbReference type="PANTHER" id="PTHR10412:SF20">
    <property type="entry name" value="MANNOSYL-OLIGOSACCHARIDE GLUCOSIDASE GCS1"/>
    <property type="match status" value="1"/>
</dbReference>
<feature type="domain" description="Glycosyl hydrolase family 63 C-terminal" evidence="1">
    <location>
        <begin position="8"/>
        <end position="452"/>
    </location>
</feature>
<dbReference type="Gene3D" id="1.50.10.10">
    <property type="match status" value="1"/>
</dbReference>
<dbReference type="GO" id="GO:0006487">
    <property type="term" value="P:protein N-linked glycosylation"/>
    <property type="evidence" value="ECO:0007669"/>
    <property type="project" value="TreeGrafter"/>
</dbReference>
<evidence type="ECO:0000259" key="1">
    <source>
        <dbReference type="Pfam" id="PF03200"/>
    </source>
</evidence>